<name>A0AAE1A5R0_9GAST</name>
<evidence type="ECO:0000313" key="1">
    <source>
        <dbReference type="EMBL" id="KAK3781555.1"/>
    </source>
</evidence>
<dbReference type="EMBL" id="JAWDGP010002623">
    <property type="protein sequence ID" value="KAK3781555.1"/>
    <property type="molecule type" value="Genomic_DNA"/>
</dbReference>
<evidence type="ECO:0000313" key="2">
    <source>
        <dbReference type="Proteomes" id="UP001283361"/>
    </source>
</evidence>
<sequence length="144" mass="15926">MSCTEQQGSYDSEVMYRGASSCDSQHQRRSNLPLVIRTLFSESPKFSRILKTYASFTCPQKYATQLQPPLSQHYNKRKVHTSPLGPASTVVVGGERWAVDPSTFSRSYINNLTTKSSELARGNVVKGFMTEPMSKNGAVLGEAV</sequence>
<dbReference type="Proteomes" id="UP001283361">
    <property type="component" value="Unassembled WGS sequence"/>
</dbReference>
<dbReference type="AlphaFoldDB" id="A0AAE1A5R0"/>
<proteinExistence type="predicted"/>
<accession>A0AAE1A5R0</accession>
<protein>
    <submittedName>
        <fullName evidence="1">Uncharacterized protein</fullName>
    </submittedName>
</protein>
<gene>
    <name evidence="1" type="ORF">RRG08_054894</name>
</gene>
<comment type="caution">
    <text evidence="1">The sequence shown here is derived from an EMBL/GenBank/DDBJ whole genome shotgun (WGS) entry which is preliminary data.</text>
</comment>
<keyword evidence="2" id="KW-1185">Reference proteome</keyword>
<reference evidence="1" key="1">
    <citation type="journal article" date="2023" name="G3 (Bethesda)">
        <title>A reference genome for the long-term kleptoplast-retaining sea slug Elysia crispata morphotype clarki.</title>
        <authorList>
            <person name="Eastman K.E."/>
            <person name="Pendleton A.L."/>
            <person name="Shaikh M.A."/>
            <person name="Suttiyut T."/>
            <person name="Ogas R."/>
            <person name="Tomko P."/>
            <person name="Gavelis G."/>
            <person name="Widhalm J.R."/>
            <person name="Wisecaver J.H."/>
        </authorList>
    </citation>
    <scope>NUCLEOTIDE SEQUENCE</scope>
    <source>
        <strain evidence="1">ECLA1</strain>
    </source>
</reference>
<organism evidence="1 2">
    <name type="scientific">Elysia crispata</name>
    <name type="common">lettuce slug</name>
    <dbReference type="NCBI Taxonomy" id="231223"/>
    <lineage>
        <taxon>Eukaryota</taxon>
        <taxon>Metazoa</taxon>
        <taxon>Spiralia</taxon>
        <taxon>Lophotrochozoa</taxon>
        <taxon>Mollusca</taxon>
        <taxon>Gastropoda</taxon>
        <taxon>Heterobranchia</taxon>
        <taxon>Euthyneura</taxon>
        <taxon>Panpulmonata</taxon>
        <taxon>Sacoglossa</taxon>
        <taxon>Placobranchoidea</taxon>
        <taxon>Plakobranchidae</taxon>
        <taxon>Elysia</taxon>
    </lineage>
</organism>